<proteinExistence type="predicted"/>
<evidence type="ECO:0000256" key="5">
    <source>
        <dbReference type="ARBA" id="ARBA00022692"/>
    </source>
</evidence>
<dbReference type="InterPro" id="IPR017850">
    <property type="entry name" value="Alkaline_phosphatase_core_sf"/>
</dbReference>
<feature type="transmembrane region" description="Helical" evidence="8">
    <location>
        <begin position="158"/>
        <end position="178"/>
    </location>
</feature>
<gene>
    <name evidence="11" type="ORF">BN2458_PEG0810</name>
</gene>
<evidence type="ECO:0000259" key="9">
    <source>
        <dbReference type="Pfam" id="PF00884"/>
    </source>
</evidence>
<accession>A0A0S4PWH7</accession>
<organism evidence="11 12">
    <name type="scientific">Helicobacter typhlonius</name>
    <dbReference type="NCBI Taxonomy" id="76936"/>
    <lineage>
        <taxon>Bacteria</taxon>
        <taxon>Pseudomonadati</taxon>
        <taxon>Campylobacterota</taxon>
        <taxon>Epsilonproteobacteria</taxon>
        <taxon>Campylobacterales</taxon>
        <taxon>Helicobacteraceae</taxon>
        <taxon>Helicobacter</taxon>
    </lineage>
</organism>
<comment type="subcellular location">
    <subcellularLocation>
        <location evidence="1">Cell inner membrane</location>
        <topology evidence="1">Multi-pass membrane protein</topology>
    </subcellularLocation>
</comment>
<evidence type="ECO:0000256" key="3">
    <source>
        <dbReference type="ARBA" id="ARBA00022519"/>
    </source>
</evidence>
<feature type="transmembrane region" description="Helical" evidence="8">
    <location>
        <begin position="20"/>
        <end position="39"/>
    </location>
</feature>
<evidence type="ECO:0000256" key="8">
    <source>
        <dbReference type="SAM" id="Phobius"/>
    </source>
</evidence>
<evidence type="ECO:0000313" key="11">
    <source>
        <dbReference type="EMBL" id="CUU39696.1"/>
    </source>
</evidence>
<feature type="transmembrane region" description="Helical" evidence="8">
    <location>
        <begin position="51"/>
        <end position="71"/>
    </location>
</feature>
<evidence type="ECO:0000256" key="4">
    <source>
        <dbReference type="ARBA" id="ARBA00022679"/>
    </source>
</evidence>
<keyword evidence="6 8" id="KW-1133">Transmembrane helix</keyword>
<dbReference type="Gene3D" id="3.40.720.10">
    <property type="entry name" value="Alkaline Phosphatase, subunit A"/>
    <property type="match status" value="1"/>
</dbReference>
<keyword evidence="11" id="KW-0378">Hydrolase</keyword>
<keyword evidence="2" id="KW-1003">Cell membrane</keyword>
<keyword evidence="4" id="KW-0808">Transferase</keyword>
<dbReference type="AlphaFoldDB" id="A0A0S4PWH7"/>
<dbReference type="InterPro" id="IPR012549">
    <property type="entry name" value="EptA-like_N"/>
</dbReference>
<keyword evidence="5 8" id="KW-0812">Transmembrane</keyword>
<reference evidence="12" key="1">
    <citation type="submission" date="2015-11" db="EMBL/GenBank/DDBJ databases">
        <authorList>
            <person name="Anvar S.Y."/>
        </authorList>
    </citation>
    <scope>NUCLEOTIDE SEQUENCE [LARGE SCALE GENOMIC DNA]</scope>
</reference>
<dbReference type="Pfam" id="PF00884">
    <property type="entry name" value="Sulfatase"/>
    <property type="match status" value="1"/>
</dbReference>
<keyword evidence="3" id="KW-0997">Cell inner membrane</keyword>
<feature type="domain" description="Phosphoethanolamine transferase N-terminal" evidence="10">
    <location>
        <begin position="65"/>
        <end position="213"/>
    </location>
</feature>
<dbReference type="Proteomes" id="UP000064525">
    <property type="component" value="Chromosome I"/>
</dbReference>
<evidence type="ECO:0000256" key="2">
    <source>
        <dbReference type="ARBA" id="ARBA00022475"/>
    </source>
</evidence>
<evidence type="ECO:0000256" key="7">
    <source>
        <dbReference type="ARBA" id="ARBA00023136"/>
    </source>
</evidence>
<sequence length="533" mass="60694">MRFRPIVTIFKKLFSSHINYHWVTLCGAIFLAFYLNDTFNATFDRLATQAGFIYLLYCGKIVHIFFLMLGLEILCLRFSIKFVLGFILLLSSVCGFYMDSLGVVIDEDIIQSVIETHTDEAMDMISVGLVSYVLFFGVLPCLLLALLRFKKQRFIESFAQKSIILITLGVLIALSYVACGKDIVFVFKKQKSLASMPNPIAPIRSTILYIQNQVEQDFTPIFVAQDAHLKADLPPQIVLFFIGESTRSANFSLNGYKKLTNPYTSALKVISFSDFYSCGVITAISVPCMLTHYTHKTYTHRNLSLYTNNILDIAKDVGYDVWYLGNNGGKCVGGCDRNIEHSILYPSDSLDGAMLPDVKRIIEKAQKTKQNTFIIAHGYGSHGASYALRYPPDFEHFNPVCKQKELSKCSYEEIVNTYDNSILYNDWVLSQMIQMLNNTNMRTMLWYVSDHGESLGELGQYMHGGLGYTLAPEYQKHIPSIMWFNNQWGDVPTSALNKKDTQLNHDYIFHTLLHLLGIETKDYDKNLDILHRN</sequence>
<dbReference type="Pfam" id="PF08019">
    <property type="entry name" value="EptA_B_N"/>
    <property type="match status" value="1"/>
</dbReference>
<evidence type="ECO:0000259" key="10">
    <source>
        <dbReference type="Pfam" id="PF08019"/>
    </source>
</evidence>
<dbReference type="GO" id="GO:0016776">
    <property type="term" value="F:phosphotransferase activity, phosphate group as acceptor"/>
    <property type="evidence" value="ECO:0007669"/>
    <property type="project" value="TreeGrafter"/>
</dbReference>
<dbReference type="InterPro" id="IPR058130">
    <property type="entry name" value="PEA_transf_C"/>
</dbReference>
<dbReference type="KEGG" id="hty:BN2458_PEG0810"/>
<dbReference type="InterPro" id="IPR040423">
    <property type="entry name" value="PEA_transferase"/>
</dbReference>
<dbReference type="CDD" id="cd16017">
    <property type="entry name" value="LptA"/>
    <property type="match status" value="1"/>
</dbReference>
<feature type="transmembrane region" description="Helical" evidence="8">
    <location>
        <begin position="125"/>
        <end position="146"/>
    </location>
</feature>
<dbReference type="GO" id="GO:0005886">
    <property type="term" value="C:plasma membrane"/>
    <property type="evidence" value="ECO:0007669"/>
    <property type="project" value="UniProtKB-SubCell"/>
</dbReference>
<dbReference type="EMBL" id="LN907858">
    <property type="protein sequence ID" value="CUU39696.1"/>
    <property type="molecule type" value="Genomic_DNA"/>
</dbReference>
<name>A0A0S4PWH7_9HELI</name>
<protein>
    <submittedName>
        <fullName evidence="11">COG2194: Predicted membrane-associated, metal-dependent hydrolase</fullName>
    </submittedName>
</protein>
<keyword evidence="7 8" id="KW-0472">Membrane</keyword>
<evidence type="ECO:0000256" key="6">
    <source>
        <dbReference type="ARBA" id="ARBA00022989"/>
    </source>
</evidence>
<dbReference type="GO" id="GO:0009244">
    <property type="term" value="P:lipopolysaccharide core region biosynthetic process"/>
    <property type="evidence" value="ECO:0007669"/>
    <property type="project" value="TreeGrafter"/>
</dbReference>
<dbReference type="GO" id="GO:0016787">
    <property type="term" value="F:hydrolase activity"/>
    <property type="evidence" value="ECO:0007669"/>
    <property type="project" value="UniProtKB-KW"/>
</dbReference>
<dbReference type="GeneID" id="78151065"/>
<dbReference type="PANTHER" id="PTHR30443">
    <property type="entry name" value="INNER MEMBRANE PROTEIN"/>
    <property type="match status" value="1"/>
</dbReference>
<feature type="domain" description="Sulfatase N-terminal" evidence="9">
    <location>
        <begin position="237"/>
        <end position="518"/>
    </location>
</feature>
<evidence type="ECO:0000313" key="12">
    <source>
        <dbReference type="Proteomes" id="UP000064525"/>
    </source>
</evidence>
<feature type="transmembrane region" description="Helical" evidence="8">
    <location>
        <begin position="83"/>
        <end position="105"/>
    </location>
</feature>
<dbReference type="RefSeq" id="WP_231944847.1">
    <property type="nucleotide sequence ID" value="NZ_CAJTQN010000004.1"/>
</dbReference>
<evidence type="ECO:0000256" key="1">
    <source>
        <dbReference type="ARBA" id="ARBA00004429"/>
    </source>
</evidence>
<dbReference type="InterPro" id="IPR000917">
    <property type="entry name" value="Sulfatase_N"/>
</dbReference>
<dbReference type="SUPFAM" id="SSF53649">
    <property type="entry name" value="Alkaline phosphatase-like"/>
    <property type="match status" value="1"/>
</dbReference>
<dbReference type="PATRIC" id="fig|76936.10.peg.792"/>
<dbReference type="PANTHER" id="PTHR30443:SF0">
    <property type="entry name" value="PHOSPHOETHANOLAMINE TRANSFERASE EPTA"/>
    <property type="match status" value="1"/>
</dbReference>